<feature type="domain" description="XPG-I" evidence="3">
    <location>
        <begin position="117"/>
        <end position="189"/>
    </location>
</feature>
<dbReference type="InterPro" id="IPR029060">
    <property type="entry name" value="PIN-like_dom_sf"/>
</dbReference>
<dbReference type="SUPFAM" id="SSF47807">
    <property type="entry name" value="5' to 3' exonuclease, C-terminal subdomain"/>
    <property type="match status" value="1"/>
</dbReference>
<dbReference type="Gene3D" id="3.40.50.1010">
    <property type="entry name" value="5'-nuclease"/>
    <property type="match status" value="2"/>
</dbReference>
<dbReference type="Pfam" id="PF00752">
    <property type="entry name" value="XPG_N"/>
    <property type="match status" value="1"/>
</dbReference>
<dbReference type="PANTHER" id="PTHR11081">
    <property type="entry name" value="FLAP ENDONUCLEASE FAMILY MEMBER"/>
    <property type="match status" value="1"/>
</dbReference>
<feature type="domain" description="XPG N-terminal" evidence="4">
    <location>
        <begin position="1"/>
        <end position="110"/>
    </location>
</feature>
<dbReference type="InterPro" id="IPR006084">
    <property type="entry name" value="XPG/Rad2"/>
</dbReference>
<evidence type="ECO:0000256" key="1">
    <source>
        <dbReference type="ARBA" id="ARBA00022722"/>
    </source>
</evidence>
<dbReference type="SMART" id="SM00485">
    <property type="entry name" value="XPGN"/>
    <property type="match status" value="1"/>
</dbReference>
<dbReference type="GO" id="GO:0006281">
    <property type="term" value="P:DNA repair"/>
    <property type="evidence" value="ECO:0007669"/>
    <property type="project" value="UniProtKB-ARBA"/>
</dbReference>
<dbReference type="SUPFAM" id="SSF88723">
    <property type="entry name" value="PIN domain-like"/>
    <property type="match status" value="1"/>
</dbReference>
<dbReference type="CDD" id="cd09870">
    <property type="entry name" value="PIN_YEN1"/>
    <property type="match status" value="1"/>
</dbReference>
<gene>
    <name evidence="5" type="ORF">BD410DRAFT_734814</name>
</gene>
<dbReference type="STRING" id="50990.A0A4Y7PEZ6"/>
<evidence type="ECO:0000259" key="4">
    <source>
        <dbReference type="SMART" id="SM00485"/>
    </source>
</evidence>
<dbReference type="Proteomes" id="UP000294933">
    <property type="component" value="Unassembled WGS sequence"/>
</dbReference>
<dbReference type="InterPro" id="IPR006085">
    <property type="entry name" value="XPG_DNA_repair_N"/>
</dbReference>
<protein>
    <submittedName>
        <fullName evidence="5">PIN domain-like protein</fullName>
    </submittedName>
</protein>
<dbReference type="PRINTS" id="PR00853">
    <property type="entry name" value="XPGRADSUPER"/>
</dbReference>
<keyword evidence="6" id="KW-1185">Reference proteome</keyword>
<dbReference type="PANTHER" id="PTHR11081:SF75">
    <property type="entry name" value="ENDONUCLEASE, PUTATIVE (AFU_ORTHOLOGUE AFUA_3G13260)-RELATED"/>
    <property type="match status" value="1"/>
</dbReference>
<sequence>MGVPGLWDILKPSARHQHLSQFVADAFKSSGGHHAFVIGVDASLWFHQAQHPFLVGHARAGRNPELKVLFRRLARFSNLPATVLFVFDGPERPNFKRKTKVIPTEHWMAVDFRKLINAFGFHAHMAPGEAEAELAVLNRAGIVHAVFTDDADALVFGAETVVRVYVEFLGVHLLIYQMSQVREHSEVGLDAGDLFLFAILCRGDYDTRGLGRCGPRLSRELAHCGYGATLFDAVRDLEKQDLPSFLQQWRAILQEELRTNRHGRLSHRHVKAASSITAEFPNINVLSCYAKPCVTGIPLAADSSLWMLSHQNVDIPALAYLCQAFFGWETNILDTFRTAVWPGAIVRALLLLARDPEHEASLPTTSVSFNYLFYSYFLCLHRLLAQRSCPSKFNVNAH</sequence>
<evidence type="ECO:0000313" key="5">
    <source>
        <dbReference type="EMBL" id="TDL13836.1"/>
    </source>
</evidence>
<name>A0A4Y7PEZ6_9AGAM</name>
<dbReference type="InterPro" id="IPR036279">
    <property type="entry name" value="5-3_exonuclease_C_sf"/>
</dbReference>
<dbReference type="Pfam" id="PF00867">
    <property type="entry name" value="XPG_I"/>
    <property type="match status" value="1"/>
</dbReference>
<dbReference type="InterPro" id="IPR006086">
    <property type="entry name" value="XPG-I_dom"/>
</dbReference>
<proteinExistence type="predicted"/>
<organism evidence="5 6">
    <name type="scientific">Rickenella mellea</name>
    <dbReference type="NCBI Taxonomy" id="50990"/>
    <lineage>
        <taxon>Eukaryota</taxon>
        <taxon>Fungi</taxon>
        <taxon>Dikarya</taxon>
        <taxon>Basidiomycota</taxon>
        <taxon>Agaricomycotina</taxon>
        <taxon>Agaricomycetes</taxon>
        <taxon>Hymenochaetales</taxon>
        <taxon>Rickenellaceae</taxon>
        <taxon>Rickenella</taxon>
    </lineage>
</organism>
<dbReference type="OrthoDB" id="2959108at2759"/>
<accession>A0A4Y7PEZ6</accession>
<evidence type="ECO:0000256" key="2">
    <source>
        <dbReference type="ARBA" id="ARBA00022801"/>
    </source>
</evidence>
<dbReference type="EMBL" id="ML170451">
    <property type="protein sequence ID" value="TDL13836.1"/>
    <property type="molecule type" value="Genomic_DNA"/>
</dbReference>
<dbReference type="AlphaFoldDB" id="A0A4Y7PEZ6"/>
<evidence type="ECO:0000259" key="3">
    <source>
        <dbReference type="SMART" id="SM00484"/>
    </source>
</evidence>
<keyword evidence="1" id="KW-0540">Nuclease</keyword>
<dbReference type="GO" id="GO:0017108">
    <property type="term" value="F:5'-flap endonuclease activity"/>
    <property type="evidence" value="ECO:0007669"/>
    <property type="project" value="TreeGrafter"/>
</dbReference>
<reference evidence="5 6" key="1">
    <citation type="submission" date="2018-06" db="EMBL/GenBank/DDBJ databases">
        <title>A transcriptomic atlas of mushroom development highlights an independent origin of complex multicellularity.</title>
        <authorList>
            <consortium name="DOE Joint Genome Institute"/>
            <person name="Krizsan K."/>
            <person name="Almasi E."/>
            <person name="Merenyi Z."/>
            <person name="Sahu N."/>
            <person name="Viragh M."/>
            <person name="Koszo T."/>
            <person name="Mondo S."/>
            <person name="Kiss B."/>
            <person name="Balint B."/>
            <person name="Kues U."/>
            <person name="Barry K."/>
            <person name="Hegedus J.C."/>
            <person name="Henrissat B."/>
            <person name="Johnson J."/>
            <person name="Lipzen A."/>
            <person name="Ohm R."/>
            <person name="Nagy I."/>
            <person name="Pangilinan J."/>
            <person name="Yan J."/>
            <person name="Xiong Y."/>
            <person name="Grigoriev I.V."/>
            <person name="Hibbett D.S."/>
            <person name="Nagy L.G."/>
        </authorList>
    </citation>
    <scope>NUCLEOTIDE SEQUENCE [LARGE SCALE GENOMIC DNA]</scope>
    <source>
        <strain evidence="5 6">SZMC22713</strain>
    </source>
</reference>
<dbReference type="VEuPathDB" id="FungiDB:BD410DRAFT_734814"/>
<dbReference type="SMART" id="SM00484">
    <property type="entry name" value="XPGI"/>
    <property type="match status" value="1"/>
</dbReference>
<evidence type="ECO:0000313" key="6">
    <source>
        <dbReference type="Proteomes" id="UP000294933"/>
    </source>
</evidence>
<keyword evidence="2" id="KW-0378">Hydrolase</keyword>